<dbReference type="Gene3D" id="3.10.129.10">
    <property type="entry name" value="Hotdog Thioesterase"/>
    <property type="match status" value="2"/>
</dbReference>
<evidence type="ECO:0000256" key="1">
    <source>
        <dbReference type="SAM" id="MobiDB-lite"/>
    </source>
</evidence>
<dbReference type="AlphaFoldDB" id="I0WKZ0"/>
<evidence type="ECO:0000259" key="2">
    <source>
        <dbReference type="Pfam" id="PF20789"/>
    </source>
</evidence>
<protein>
    <recommendedName>
        <fullName evidence="2">Acyl-CoA thioesterase-like C-terminal domain-containing protein</fullName>
    </recommendedName>
</protein>
<dbReference type="Pfam" id="PF20789">
    <property type="entry name" value="4HBT_3C"/>
    <property type="match status" value="1"/>
</dbReference>
<dbReference type="EMBL" id="AJJH01000141">
    <property type="protein sequence ID" value="EID77056.1"/>
    <property type="molecule type" value="Genomic_DNA"/>
</dbReference>
<dbReference type="RefSeq" id="WP_007299662.1">
    <property type="nucleotide sequence ID" value="NZ_AJJH01000141.1"/>
</dbReference>
<dbReference type="InterPro" id="IPR049450">
    <property type="entry name" value="ACOT8-like_C"/>
</dbReference>
<reference evidence="3 4" key="1">
    <citation type="journal article" date="2012" name="J. Bacteriol.">
        <title>Draft genome sequence of the nitrophenol-degrading actinomycete Rhodococcus imtechensis RKJ300.</title>
        <authorList>
            <person name="Vikram S."/>
            <person name="Kumar S."/>
            <person name="Subramanian S."/>
            <person name="Raghava G.P."/>
        </authorList>
    </citation>
    <scope>NUCLEOTIDE SEQUENCE [LARGE SCALE GENOMIC DNA]</scope>
    <source>
        <strain evidence="3 4">RKJ300</strain>
    </source>
</reference>
<gene>
    <name evidence="3" type="ORF">W59_26066</name>
</gene>
<evidence type="ECO:0000313" key="4">
    <source>
        <dbReference type="Proteomes" id="UP000006447"/>
    </source>
</evidence>
<dbReference type="SUPFAM" id="SSF54637">
    <property type="entry name" value="Thioesterase/thiol ester dehydrase-isomerase"/>
    <property type="match status" value="2"/>
</dbReference>
<feature type="region of interest" description="Disordered" evidence="1">
    <location>
        <begin position="229"/>
        <end position="250"/>
    </location>
</feature>
<comment type="caution">
    <text evidence="3">The sequence shown here is derived from an EMBL/GenBank/DDBJ whole genome shotgun (WGS) entry which is preliminary data.</text>
</comment>
<accession>I0WKZ0</accession>
<evidence type="ECO:0000313" key="3">
    <source>
        <dbReference type="EMBL" id="EID77056.1"/>
    </source>
</evidence>
<feature type="compositionally biased region" description="Basic residues" evidence="1">
    <location>
        <begin position="240"/>
        <end position="250"/>
    </location>
</feature>
<feature type="domain" description="Acyl-CoA thioesterase-like C-terminal" evidence="2">
    <location>
        <begin position="34"/>
        <end position="127"/>
    </location>
</feature>
<dbReference type="InterPro" id="IPR029069">
    <property type="entry name" value="HotDog_dom_sf"/>
</dbReference>
<dbReference type="PATRIC" id="fig|1165867.3.peg.5327"/>
<proteinExistence type="predicted"/>
<dbReference type="Proteomes" id="UP000006447">
    <property type="component" value="Unassembled WGS sequence"/>
</dbReference>
<organism evidence="3 4">
    <name type="scientific">Rhodococcus opacus RKJ300 = JCM 13270</name>
    <dbReference type="NCBI Taxonomy" id="1165867"/>
    <lineage>
        <taxon>Bacteria</taxon>
        <taxon>Bacillati</taxon>
        <taxon>Actinomycetota</taxon>
        <taxon>Actinomycetes</taxon>
        <taxon>Mycobacteriales</taxon>
        <taxon>Nocardiaceae</taxon>
        <taxon>Rhodococcus</taxon>
    </lineage>
</organism>
<name>I0WKZ0_RHOOP</name>
<sequence>MTIEDVTALPFIASGAEALFRVAPVTGDANHGTSVMTTGPWMADERGMPCRGAVGVLIDDVTGYPITARAPAGHWSVTTELHLDFSRSPALDGSVLKAESHIVSVDSDGGLATGRVVDVSGRVVALASARLRFVSAEMPTGSVPDDVRTRVNANSIIELVGAHHRRDNAAAGLELEPSESLRNPLGDVHGGVLLCASEIAGHSAVTPEAEFQTTSIAMAFVRPCPGTEPITFPPSDLPRPHLRRRPGRRTQSIRKDLHHGDGHVSSHMTATAPAVRRRCRSWHAARA</sequence>